<sequence length="84" mass="9095">MITQSFLSSIEETNAATNSSNEVQIVQGKEPLKHILIGSSKAVTSTIYHFQVIGYADVGDWSPLLPSPNPGEVMSILNRPIVVQ</sequence>
<dbReference type="KEGG" id="npz:ACX27_14895"/>
<protein>
    <submittedName>
        <fullName evidence="1">Uncharacterized protein</fullName>
    </submittedName>
</protein>
<dbReference type="EMBL" id="CP012036">
    <property type="protein sequence ID" value="ALF53847.1"/>
    <property type="molecule type" value="Genomic_DNA"/>
</dbReference>
<gene>
    <name evidence="1" type="ORF">ACX27_14895</name>
</gene>
<evidence type="ECO:0000313" key="2">
    <source>
        <dbReference type="Proteomes" id="UP000062645"/>
    </source>
</evidence>
<dbReference type="RefSeq" id="WP_062293873.1">
    <property type="nucleotide sequence ID" value="NZ_CP012036.1"/>
</dbReference>
<accession>A0A0M3V5L0</accession>
<dbReference type="PATRIC" id="fig|224013.5.peg.3593"/>
<evidence type="ECO:0000313" key="1">
    <source>
        <dbReference type="EMBL" id="ALF53847.1"/>
    </source>
</evidence>
<dbReference type="Proteomes" id="UP000062645">
    <property type="component" value="Chromosome"/>
</dbReference>
<keyword evidence="2" id="KW-1185">Reference proteome</keyword>
<reference evidence="1 2" key="2">
    <citation type="journal article" date="2016" name="Genome Announc.">
        <title>Draft Genome Sequence of the N2-Fixing Cyanobacterium Nostoc piscinale CENA21, Isolated from the Brazilian Amazon Floodplain.</title>
        <authorList>
            <person name="Leao T."/>
            <person name="Guimaraes P.I."/>
            <person name="de Melo A.G."/>
            <person name="Ramos R.T."/>
            <person name="Leao P.N."/>
            <person name="Silva A."/>
            <person name="Fiore M.F."/>
            <person name="Schneider M.P."/>
        </authorList>
    </citation>
    <scope>NUCLEOTIDE SEQUENCE [LARGE SCALE GENOMIC DNA]</scope>
    <source>
        <strain evidence="1 2">CENA21</strain>
    </source>
</reference>
<reference evidence="2" key="1">
    <citation type="submission" date="2015-07" db="EMBL/GenBank/DDBJ databases">
        <title>Genome Of Nitrogen-Fixing Cyanobacterium Nostoc piscinale CENA21 From Solimoes/Amazon River Floodplain Sediments And Comparative Genomics To Uncover Biosynthetic Natural Products Potential.</title>
        <authorList>
            <person name="Leao T.F."/>
            <person name="Leao P.N."/>
            <person name="Guimaraes P.I."/>
            <person name="de Melo A.G.C."/>
            <person name="Ramos R.T.J."/>
            <person name="Silva A."/>
            <person name="Fiore M.F."/>
            <person name="Schneider M.P.C."/>
        </authorList>
    </citation>
    <scope>NUCLEOTIDE SEQUENCE [LARGE SCALE GENOMIC DNA]</scope>
    <source>
        <strain evidence="2">CENA21</strain>
    </source>
</reference>
<dbReference type="AlphaFoldDB" id="A0A0M3V5L0"/>
<organism evidence="1 2">
    <name type="scientific">Nostoc piscinale CENA21</name>
    <dbReference type="NCBI Taxonomy" id="224013"/>
    <lineage>
        <taxon>Bacteria</taxon>
        <taxon>Bacillati</taxon>
        <taxon>Cyanobacteriota</taxon>
        <taxon>Cyanophyceae</taxon>
        <taxon>Nostocales</taxon>
        <taxon>Nostocaceae</taxon>
        <taxon>Nostoc</taxon>
    </lineage>
</organism>
<dbReference type="OrthoDB" id="516702at2"/>
<name>A0A0M3V5L0_9NOSO</name>
<proteinExistence type="predicted"/>